<reference evidence="1 2" key="1">
    <citation type="submission" date="2014-06" db="EMBL/GenBank/DDBJ databases">
        <authorList>
            <person name="Bishop-Lilly K.A."/>
            <person name="Broomall S.M."/>
            <person name="Chain P.S."/>
            <person name="Chertkov O."/>
            <person name="Coyne S.R."/>
            <person name="Daligault H.E."/>
            <person name="Davenport K.W."/>
            <person name="Erkkila T."/>
            <person name="Frey K.G."/>
            <person name="Gibbons H.S."/>
            <person name="Gu W."/>
            <person name="Jaissle J."/>
            <person name="Johnson S.L."/>
            <person name="Koroleva G.I."/>
            <person name="Ladner J.T."/>
            <person name="Lo C.-C."/>
            <person name="Minogue T.D."/>
            <person name="Munk C."/>
            <person name="Palacios G.F."/>
            <person name="Redden C.L."/>
            <person name="Rosenzweig C.N."/>
            <person name="Scholz M.B."/>
            <person name="Teshima H."/>
            <person name="Xu Y."/>
        </authorList>
    </citation>
    <scope>NUCLEOTIDE SEQUENCE [LARGE SCALE GENOMIC DNA]</scope>
    <source>
        <strain evidence="1 2">EO147</strain>
    </source>
</reference>
<dbReference type="RefSeq" id="WP_038801492.1">
    <property type="nucleotide sequence ID" value="NZ_CP008727.1"/>
</dbReference>
<sequence>MHPSDRFPEFFDAVPRIALHDPLAAFLGAAHGGGAIGYGYADVVKLAGHSCPTVASAYLMTRAALNALYGHAPAERGAIRVALRDPATEGVTGVIANVVGMLTGATFDTGFKGIGGRFDRRRLLAFGEPMPGQLRFTRVDTEASIGVSARLDRVPGDPRIADLLPRCVAMTASPDDAALFRELWQARVRRLLLEHADDADVIVLHR</sequence>
<dbReference type="AlphaFoldDB" id="A0AAI8BAT3"/>
<protein>
    <recommendedName>
        <fullName evidence="3">Formylmethanofuran dehydrogenase subunit E domain-containing protein</fullName>
    </recommendedName>
</protein>
<keyword evidence="2" id="KW-1185">Reference proteome</keyword>
<proteinExistence type="predicted"/>
<gene>
    <name evidence="1" type="ORF">DM82_5310</name>
</gene>
<dbReference type="EMBL" id="CP008727">
    <property type="protein sequence ID" value="AIO68872.1"/>
    <property type="molecule type" value="Genomic_DNA"/>
</dbReference>
<accession>A0AAI8BAT3</accession>
<evidence type="ECO:0000313" key="2">
    <source>
        <dbReference type="Proteomes" id="UP000029424"/>
    </source>
</evidence>
<name>A0AAI8BAT3_9BURK</name>
<dbReference type="Proteomes" id="UP000029424">
    <property type="component" value="Chromosome 2"/>
</dbReference>
<organism evidence="1 2">
    <name type="scientific">Burkholderia oklahomensis</name>
    <dbReference type="NCBI Taxonomy" id="342113"/>
    <lineage>
        <taxon>Bacteria</taxon>
        <taxon>Pseudomonadati</taxon>
        <taxon>Pseudomonadota</taxon>
        <taxon>Betaproteobacteria</taxon>
        <taxon>Burkholderiales</taxon>
        <taxon>Burkholderiaceae</taxon>
        <taxon>Burkholderia</taxon>
        <taxon>pseudomallei group</taxon>
    </lineage>
</organism>
<dbReference type="SUPFAM" id="SSF143555">
    <property type="entry name" value="FwdE-like"/>
    <property type="match status" value="1"/>
</dbReference>
<evidence type="ECO:0008006" key="3">
    <source>
        <dbReference type="Google" id="ProtNLM"/>
    </source>
</evidence>
<evidence type="ECO:0000313" key="1">
    <source>
        <dbReference type="EMBL" id="AIO68872.1"/>
    </source>
</evidence>
<dbReference type="KEGG" id="bok:DM82_5310"/>